<evidence type="ECO:0000313" key="4">
    <source>
        <dbReference type="Proteomes" id="UP000255139"/>
    </source>
</evidence>
<organism evidence="1 4">
    <name type="scientific">Helicobacter muridarum</name>
    <dbReference type="NCBI Taxonomy" id="216"/>
    <lineage>
        <taxon>Bacteria</taxon>
        <taxon>Pseudomonadati</taxon>
        <taxon>Campylobacterota</taxon>
        <taxon>Epsilonproteobacteria</taxon>
        <taxon>Campylobacterales</taxon>
        <taxon>Helicobacteraceae</taxon>
        <taxon>Helicobacter</taxon>
    </lineage>
</organism>
<sequence>MRLGKALDILYGSLINEPYISCFYGMTSSINSTKLESMNGMLFFAINKQDIPEAVSRGAYGIVFEGDIDIIDNEIAWINVDDINLSIKRLVRYFIGELELRLILVSRLELSFIKYIAPQLPICNATSLPDSIHFFYMQYKLHGETSGYARSSPNRVVFASLDALSKMDIQKSYSYQYQKIFNDSIRNVSVCNSADSRLGLLSFSLLESRISYHGISYTFGAPFIFMPYLESAIAALSEAYKYCNMTTKVALPTRALLFSQYDCSYFNDNLLWNLKSLQHIESFEVLINKSFPTNQYKSKTIIFCKDPNLFTFANLDIKDFHFSRESQEIIQEILPNIQRYYIDSMLTQYFALQARHLQLLSLFPNNISSKNVTKSTDNHMKLTFAHNKHLCQILCKAPFDMAVVYGISRADFIKVESLNRFDNKRKAQHYLFDMGQ</sequence>
<reference evidence="1 4" key="2">
    <citation type="submission" date="2018-06" db="EMBL/GenBank/DDBJ databases">
        <authorList>
            <consortium name="Pathogen Informatics"/>
            <person name="Doyle S."/>
        </authorList>
    </citation>
    <scope>NUCLEOTIDE SEQUENCE [LARGE SCALE GENOMIC DNA]</scope>
    <source>
        <strain evidence="1 4">NCTC12714</strain>
    </source>
</reference>
<gene>
    <name evidence="2" type="ORF">LS73_001595</name>
    <name evidence="1" type="ORF">NCTC12714_00106</name>
</gene>
<dbReference type="EMBL" id="UGJE01000002">
    <property type="protein sequence ID" value="STQ85326.1"/>
    <property type="molecule type" value="Genomic_DNA"/>
</dbReference>
<evidence type="ECO:0000313" key="1">
    <source>
        <dbReference type="EMBL" id="STQ85326.1"/>
    </source>
</evidence>
<dbReference type="STRING" id="216.LS73_02530"/>
<reference evidence="2 3" key="1">
    <citation type="journal article" date="2014" name="Genome Announc.">
        <title>Draft genome sequences of eight enterohepatic helicobacter species isolated from both laboratory and wild rodents.</title>
        <authorList>
            <person name="Sheh A."/>
            <person name="Shen Z."/>
            <person name="Fox J.G."/>
        </authorList>
    </citation>
    <scope>NUCLEOTIDE SEQUENCE [LARGE SCALE GENOMIC DNA]</scope>
    <source>
        <strain evidence="2 3">ST1</strain>
    </source>
</reference>
<evidence type="ECO:0000313" key="2">
    <source>
        <dbReference type="EMBL" id="TLE01397.1"/>
    </source>
</evidence>
<dbReference type="RefSeq" id="WP_034557150.1">
    <property type="nucleotide sequence ID" value="NZ_FZML01000017.1"/>
</dbReference>
<dbReference type="OrthoDB" id="5338390at2"/>
<dbReference type="EMBL" id="JRPD02000002">
    <property type="protein sequence ID" value="TLE01397.1"/>
    <property type="molecule type" value="Genomic_DNA"/>
</dbReference>
<accession>A0A099TW22</accession>
<name>A0A099TW22_9HELI</name>
<protein>
    <submittedName>
        <fullName evidence="1">Ferrochelatase</fullName>
    </submittedName>
</protein>
<dbReference type="Proteomes" id="UP000255139">
    <property type="component" value="Unassembled WGS sequence"/>
</dbReference>
<dbReference type="AlphaFoldDB" id="A0A099TW22"/>
<keyword evidence="4" id="KW-1185">Reference proteome</keyword>
<proteinExistence type="predicted"/>
<dbReference type="Proteomes" id="UP000029922">
    <property type="component" value="Unassembled WGS sequence"/>
</dbReference>
<evidence type="ECO:0000313" key="3">
    <source>
        <dbReference type="Proteomes" id="UP000029922"/>
    </source>
</evidence>